<keyword evidence="5" id="KW-1185">Reference proteome</keyword>
<dbReference type="Proteomes" id="UP000236454">
    <property type="component" value="Unassembled WGS sequence"/>
</dbReference>
<dbReference type="RefSeq" id="WP_090247421.1">
    <property type="nucleotide sequence ID" value="NZ_FPAS01000001.1"/>
</dbReference>
<gene>
    <name evidence="4" type="ORF">SAMN05216474_1220</name>
</gene>
<dbReference type="OrthoDB" id="869215at2"/>
<feature type="signal peptide" evidence="2">
    <location>
        <begin position="1"/>
        <end position="32"/>
    </location>
</feature>
<dbReference type="GO" id="GO:0005975">
    <property type="term" value="P:carbohydrate metabolic process"/>
    <property type="evidence" value="ECO:0007669"/>
    <property type="project" value="UniProtKB-ARBA"/>
</dbReference>
<dbReference type="CDD" id="cd00146">
    <property type="entry name" value="PKD"/>
    <property type="match status" value="1"/>
</dbReference>
<feature type="domain" description="PKD" evidence="3">
    <location>
        <begin position="884"/>
        <end position="931"/>
    </location>
</feature>
<evidence type="ECO:0000313" key="5">
    <source>
        <dbReference type="Proteomes" id="UP000236454"/>
    </source>
</evidence>
<dbReference type="GO" id="GO:0004553">
    <property type="term" value="F:hydrolase activity, hydrolyzing O-glycosyl compounds"/>
    <property type="evidence" value="ECO:0007669"/>
    <property type="project" value="UniProtKB-ARBA"/>
</dbReference>
<dbReference type="Pfam" id="PF18911">
    <property type="entry name" value="PKD_4"/>
    <property type="match status" value="1"/>
</dbReference>
<proteinExistence type="predicted"/>
<organism evidence="4 5">
    <name type="scientific">Lishizhenia tianjinensis</name>
    <dbReference type="NCBI Taxonomy" id="477690"/>
    <lineage>
        <taxon>Bacteria</taxon>
        <taxon>Pseudomonadati</taxon>
        <taxon>Bacteroidota</taxon>
        <taxon>Flavobacteriia</taxon>
        <taxon>Flavobacteriales</taxon>
        <taxon>Crocinitomicaceae</taxon>
        <taxon>Lishizhenia</taxon>
    </lineage>
</organism>
<evidence type="ECO:0000313" key="4">
    <source>
        <dbReference type="EMBL" id="SFT54501.1"/>
    </source>
</evidence>
<accession>A0A1I6YWA3</accession>
<feature type="chain" id="PRO_5014983977" evidence="2">
    <location>
        <begin position="33"/>
        <end position="1027"/>
    </location>
</feature>
<dbReference type="InterPro" id="IPR013783">
    <property type="entry name" value="Ig-like_fold"/>
</dbReference>
<dbReference type="EMBL" id="FPAS01000001">
    <property type="protein sequence ID" value="SFT54501.1"/>
    <property type="molecule type" value="Genomic_DNA"/>
</dbReference>
<dbReference type="InterPro" id="IPR026444">
    <property type="entry name" value="Secre_tail"/>
</dbReference>
<dbReference type="InterPro" id="IPR013320">
    <property type="entry name" value="ConA-like_dom_sf"/>
</dbReference>
<dbReference type="InterPro" id="IPR000601">
    <property type="entry name" value="PKD_dom"/>
</dbReference>
<evidence type="ECO:0000259" key="3">
    <source>
        <dbReference type="PROSITE" id="PS50093"/>
    </source>
</evidence>
<dbReference type="Gene3D" id="2.60.40.10">
    <property type="entry name" value="Immunoglobulins"/>
    <property type="match status" value="1"/>
</dbReference>
<dbReference type="Gene3D" id="2.60.40.2700">
    <property type="match status" value="1"/>
</dbReference>
<dbReference type="SUPFAM" id="SSF49299">
    <property type="entry name" value="PKD domain"/>
    <property type="match status" value="1"/>
</dbReference>
<dbReference type="InterPro" id="IPR035986">
    <property type="entry name" value="PKD_dom_sf"/>
</dbReference>
<evidence type="ECO:0000256" key="1">
    <source>
        <dbReference type="ARBA" id="ARBA00022729"/>
    </source>
</evidence>
<sequence length="1027" mass="109187">MQIKTLFKNGGSALLKSALFAAASFVVFHTQAQVDVEIGTGVGTSSNLPITSCYGYTYSQQIYTAAEMNSGATSGSYEITKVRFKLSSGSSNNSNDWKVFIGHSNKTSFTSDTDWELSTNLTECFSGIVNYPSGGNWLEITLTTPFLYDGLSNVVVGIKENSSGFNCTNHWFKSDLGADRGIYYRNDWTNPSVSNPPSATGRVGYVPNIQFVANPTQPCTGAPIVANVSSTFGNQFCTGDSTELTIDNLPFETQYSFQWQSYDGTTWNDISGATNSTYPTSALANSADYRVELGCIPSGQNTASNTTTLTVNALPTVALNFTEAMICAGDSAALIATGASTYSYSPSTGLNYDNVSAVNAAPSTTTTYEVTGTNANGCINKAQVTVIPASEVKAETLITPTEICASGSPVTVDILNAPANANGGTWSYRILEADGSTEAQTWGSSNTYTFTPSQDSVYNFFYQLENSSCTSAMDSIPFSVVVGFGADVSTIDYNCNNMGGSILLDNIFAQTAVNTLYQNNFDANASMTDVTLSGSAVLTSRLELTPSQTSSTGYAQIDLPNFTTGSNNSFKMTFDLTTDLPINNWGTGGADGIAYSFGNDATPSGNGNGHNGRGTGLRLSFDAADNGSDNGNTKGVYLVYGWTAGNAYGPNNTETVAYSSNTSAWKGLTDVPVEFEINAEGKASITVNGITLFENVMMPAAYKNTNTTGWKHLFSAQTGGDAERHAISNLSMESSTALYGIAQGSATTPPTTWQNSTVFENLQPGEYHVWISKDQAVTCGKNIETVMVENTNPVVDLGNDTTICIGSSLVLDAQNIGATYTWSHTNDVTQTITVDQAGNYVAYVTDTNGCLGIGSIDVDVMGLPTASDIYMQGTYPTMNFTVINPTNVTRYDWDFGDQNTALNAPASVDHYYGTPGNYIVTATLTNACGNTIVNEIFDVINTVGTEEVGSLDQLSVYPNPSQGSFTIDLGGNTEAKLTVYTLTGAQISETLSFNGSITLNADTWEKGVYLLKIESQGLVKTRKLIMR</sequence>
<dbReference type="PROSITE" id="PS50093">
    <property type="entry name" value="PKD"/>
    <property type="match status" value="1"/>
</dbReference>
<dbReference type="NCBIfam" id="TIGR04183">
    <property type="entry name" value="Por_Secre_tail"/>
    <property type="match status" value="1"/>
</dbReference>
<evidence type="ECO:0000256" key="2">
    <source>
        <dbReference type="SAM" id="SignalP"/>
    </source>
</evidence>
<protein>
    <submittedName>
        <fullName evidence="4">Por secretion system C-terminal sorting domain-containing protein</fullName>
    </submittedName>
</protein>
<name>A0A1I6YWA3_9FLAO</name>
<dbReference type="STRING" id="477690.SAMN05216474_1220"/>
<dbReference type="Pfam" id="PF18962">
    <property type="entry name" value="Por_Secre_tail"/>
    <property type="match status" value="1"/>
</dbReference>
<keyword evidence="1 2" id="KW-0732">Signal</keyword>
<reference evidence="4 5" key="1">
    <citation type="submission" date="2016-10" db="EMBL/GenBank/DDBJ databases">
        <authorList>
            <person name="de Groot N.N."/>
        </authorList>
    </citation>
    <scope>NUCLEOTIDE SEQUENCE [LARGE SCALE GENOMIC DNA]</scope>
    <source>
        <strain evidence="4 5">CGMCC 1.7005</strain>
    </source>
</reference>
<dbReference type="AlphaFoldDB" id="A0A1I6YWA3"/>
<dbReference type="SUPFAM" id="SSF49899">
    <property type="entry name" value="Concanavalin A-like lectins/glucanases"/>
    <property type="match status" value="1"/>
</dbReference>